<evidence type="ECO:0000256" key="1">
    <source>
        <dbReference type="ARBA" id="ARBA00022737"/>
    </source>
</evidence>
<evidence type="ECO:0000313" key="4">
    <source>
        <dbReference type="Proteomes" id="UP001305647"/>
    </source>
</evidence>
<dbReference type="AlphaFoldDB" id="A0AAN6T1H0"/>
<gene>
    <name evidence="3" type="ORF">N658DRAFT_82975</name>
</gene>
<feature type="domain" description="Nephrocystin 3-like N-terminal" evidence="2">
    <location>
        <begin position="14"/>
        <end position="164"/>
    </location>
</feature>
<evidence type="ECO:0000259" key="2">
    <source>
        <dbReference type="Pfam" id="PF24883"/>
    </source>
</evidence>
<dbReference type="Proteomes" id="UP001305647">
    <property type="component" value="Unassembled WGS sequence"/>
</dbReference>
<evidence type="ECO:0000313" key="3">
    <source>
        <dbReference type="EMBL" id="KAK4100796.1"/>
    </source>
</evidence>
<dbReference type="PANTHER" id="PTHR10039:SF5">
    <property type="entry name" value="NACHT DOMAIN-CONTAINING PROTEIN"/>
    <property type="match status" value="1"/>
</dbReference>
<reference evidence="3" key="2">
    <citation type="submission" date="2023-05" db="EMBL/GenBank/DDBJ databases">
        <authorList>
            <consortium name="Lawrence Berkeley National Laboratory"/>
            <person name="Steindorff A."/>
            <person name="Hensen N."/>
            <person name="Bonometti L."/>
            <person name="Westerberg I."/>
            <person name="Brannstrom I.O."/>
            <person name="Guillou S."/>
            <person name="Cros-Aarteil S."/>
            <person name="Calhoun S."/>
            <person name="Haridas S."/>
            <person name="Kuo A."/>
            <person name="Mondo S."/>
            <person name="Pangilinan J."/>
            <person name="Riley R."/>
            <person name="Labutti K."/>
            <person name="Andreopoulos B."/>
            <person name="Lipzen A."/>
            <person name="Chen C."/>
            <person name="Yanf M."/>
            <person name="Daum C."/>
            <person name="Ng V."/>
            <person name="Clum A."/>
            <person name="Ohm R."/>
            <person name="Martin F."/>
            <person name="Silar P."/>
            <person name="Natvig D."/>
            <person name="Lalanne C."/>
            <person name="Gautier V."/>
            <person name="Ament-Velasquez S.L."/>
            <person name="Kruys A."/>
            <person name="Hutchinson M.I."/>
            <person name="Powell A.J."/>
            <person name="Barry K."/>
            <person name="Miller A.N."/>
            <person name="Grigoriev I.V."/>
            <person name="Debuchy R."/>
            <person name="Gladieux P."/>
            <person name="Thoren M.H."/>
            <person name="Johannesson H."/>
        </authorList>
    </citation>
    <scope>NUCLEOTIDE SEQUENCE</scope>
    <source>
        <strain evidence="3">CBS 757.83</strain>
    </source>
</reference>
<name>A0AAN6T1H0_9PEZI</name>
<comment type="caution">
    <text evidence="3">The sequence shown here is derived from an EMBL/GenBank/DDBJ whole genome shotgun (WGS) entry which is preliminary data.</text>
</comment>
<keyword evidence="1" id="KW-0677">Repeat</keyword>
<proteinExistence type="predicted"/>
<dbReference type="Pfam" id="PF24883">
    <property type="entry name" value="NPHP3_N"/>
    <property type="match status" value="1"/>
</dbReference>
<organism evidence="3 4">
    <name type="scientific">Parathielavia hyrcaniae</name>
    <dbReference type="NCBI Taxonomy" id="113614"/>
    <lineage>
        <taxon>Eukaryota</taxon>
        <taxon>Fungi</taxon>
        <taxon>Dikarya</taxon>
        <taxon>Ascomycota</taxon>
        <taxon>Pezizomycotina</taxon>
        <taxon>Sordariomycetes</taxon>
        <taxon>Sordariomycetidae</taxon>
        <taxon>Sordariales</taxon>
        <taxon>Chaetomiaceae</taxon>
        <taxon>Parathielavia</taxon>
    </lineage>
</organism>
<protein>
    <recommendedName>
        <fullName evidence="2">Nephrocystin 3-like N-terminal domain-containing protein</fullName>
    </recommendedName>
</protein>
<reference evidence="3" key="1">
    <citation type="journal article" date="2023" name="Mol. Phylogenet. Evol.">
        <title>Genome-scale phylogeny and comparative genomics of the fungal order Sordariales.</title>
        <authorList>
            <person name="Hensen N."/>
            <person name="Bonometti L."/>
            <person name="Westerberg I."/>
            <person name="Brannstrom I.O."/>
            <person name="Guillou S."/>
            <person name="Cros-Aarteil S."/>
            <person name="Calhoun S."/>
            <person name="Haridas S."/>
            <person name="Kuo A."/>
            <person name="Mondo S."/>
            <person name="Pangilinan J."/>
            <person name="Riley R."/>
            <person name="LaButti K."/>
            <person name="Andreopoulos B."/>
            <person name="Lipzen A."/>
            <person name="Chen C."/>
            <person name="Yan M."/>
            <person name="Daum C."/>
            <person name="Ng V."/>
            <person name="Clum A."/>
            <person name="Steindorff A."/>
            <person name="Ohm R.A."/>
            <person name="Martin F."/>
            <person name="Silar P."/>
            <person name="Natvig D.O."/>
            <person name="Lalanne C."/>
            <person name="Gautier V."/>
            <person name="Ament-Velasquez S.L."/>
            <person name="Kruys A."/>
            <person name="Hutchinson M.I."/>
            <person name="Powell A.J."/>
            <person name="Barry K."/>
            <person name="Miller A.N."/>
            <person name="Grigoriev I.V."/>
            <person name="Debuchy R."/>
            <person name="Gladieux P."/>
            <person name="Hiltunen Thoren M."/>
            <person name="Johannesson H."/>
        </authorList>
    </citation>
    <scope>NUCLEOTIDE SEQUENCE</scope>
    <source>
        <strain evidence="3">CBS 757.83</strain>
    </source>
</reference>
<dbReference type="SUPFAM" id="SSF52540">
    <property type="entry name" value="P-loop containing nucleoside triphosphate hydrolases"/>
    <property type="match status" value="1"/>
</dbReference>
<dbReference type="PANTHER" id="PTHR10039">
    <property type="entry name" value="AMELOGENIN"/>
    <property type="match status" value="1"/>
</dbReference>
<dbReference type="InterPro" id="IPR056884">
    <property type="entry name" value="NPHP3-like_N"/>
</dbReference>
<accession>A0AAN6T1H0</accession>
<sequence length="237" mass="27703">MAIDGHRRVSHCRKVGLGKSTLMKYLYGHRRVREELQIWAGNTELVVASFFFWRRGTLHQRSLSGLLRSLLYDVLRQRPDLIPDVFPNVGYLTQFELEHKEIQAAFYRLAHCSSLYDTTKFCFFIDGLDEYEETLRDDYRALVQLLLLWTQAAPHGIKLCVSSREYSVFLNIFSDDKRLRLQDLTLADMKSHVRERLKDLDEEHLAPLVDVITEKATGIFLWVALVVKSIRARLEDD</sequence>
<keyword evidence="4" id="KW-1185">Reference proteome</keyword>
<dbReference type="EMBL" id="MU863638">
    <property type="protein sequence ID" value="KAK4100796.1"/>
    <property type="molecule type" value="Genomic_DNA"/>
</dbReference>
<dbReference type="InterPro" id="IPR027417">
    <property type="entry name" value="P-loop_NTPase"/>
</dbReference>